<feature type="domain" description="ZU5" evidence="1">
    <location>
        <begin position="1"/>
        <end position="140"/>
    </location>
</feature>
<dbReference type="AlphaFoldDB" id="A0A9Q1CQ58"/>
<dbReference type="GO" id="GO:0005042">
    <property type="term" value="F:netrin receptor activity"/>
    <property type="evidence" value="ECO:0007669"/>
    <property type="project" value="InterPro"/>
</dbReference>
<reference evidence="2" key="1">
    <citation type="submission" date="2021-10" db="EMBL/GenBank/DDBJ databases">
        <title>Tropical sea cucumber genome reveals ecological adaptation and Cuvierian tubules defense mechanism.</title>
        <authorList>
            <person name="Chen T."/>
        </authorList>
    </citation>
    <scope>NUCLEOTIDE SEQUENCE</scope>
    <source>
        <strain evidence="2">Nanhai2018</strain>
        <tissue evidence="2">Muscle</tissue>
    </source>
</reference>
<proteinExistence type="predicted"/>
<evidence type="ECO:0000259" key="1">
    <source>
        <dbReference type="PROSITE" id="PS51145"/>
    </source>
</evidence>
<dbReference type="PROSITE" id="PS51145">
    <property type="entry name" value="ZU5"/>
    <property type="match status" value="1"/>
</dbReference>
<organism evidence="2 3">
    <name type="scientific">Holothuria leucospilota</name>
    <name type="common">Black long sea cucumber</name>
    <name type="synonym">Mertensiothuria leucospilota</name>
    <dbReference type="NCBI Taxonomy" id="206669"/>
    <lineage>
        <taxon>Eukaryota</taxon>
        <taxon>Metazoa</taxon>
        <taxon>Echinodermata</taxon>
        <taxon>Eleutherozoa</taxon>
        <taxon>Echinozoa</taxon>
        <taxon>Holothuroidea</taxon>
        <taxon>Aspidochirotacea</taxon>
        <taxon>Aspidochirotida</taxon>
        <taxon>Holothuriidae</taxon>
        <taxon>Holothuria</taxon>
    </lineage>
</organism>
<gene>
    <name evidence="2" type="ORF">HOLleu_02067</name>
</gene>
<evidence type="ECO:0000313" key="3">
    <source>
        <dbReference type="Proteomes" id="UP001152320"/>
    </source>
</evidence>
<name>A0A9Q1CQ58_HOLLE</name>
<accession>A0A9Q1CQ58</accession>
<dbReference type="SMART" id="SM00218">
    <property type="entry name" value="ZU5"/>
    <property type="match status" value="1"/>
</dbReference>
<dbReference type="EMBL" id="JAIZAY010000001">
    <property type="protein sequence ID" value="KAJ8049353.1"/>
    <property type="molecule type" value="Genomic_DNA"/>
</dbReference>
<dbReference type="PANTHER" id="PTHR12582">
    <property type="entry name" value="NETRIN RECEPTOR UNC5"/>
    <property type="match status" value="1"/>
</dbReference>
<dbReference type="InterPro" id="IPR000906">
    <property type="entry name" value="ZU5_dom"/>
</dbReference>
<dbReference type="PANTHER" id="PTHR12582:SF47">
    <property type="entry name" value="NETRIN RECEPTOR UNC-5"/>
    <property type="match status" value="1"/>
</dbReference>
<comment type="caution">
    <text evidence="2">The sequence shown here is derived from an EMBL/GenBank/DDBJ whole genome shotgun (WGS) entry which is preliminary data.</text>
</comment>
<dbReference type="Proteomes" id="UP001152320">
    <property type="component" value="Chromosome 1"/>
</dbReference>
<sequence length="187" mass="20974">MSSSVVSTKGGVLSIDETGVELHIPPNAFEAGIKEIEIDLRIIPYSSFGSSLSFEDHSTVMVEVKPNKLTLKRPASLFLPHCLKLKSTEHCEVRIFQSHHDAGEIPSWEDITQSVTYSLSESCCVIHLKKFCWIKYTVHGNEVLGKNIMLYVIGEQSDYDSEYVRVDVGYYPNLPGLNRVSNTSLKH</sequence>
<dbReference type="Gene3D" id="2.60.220.30">
    <property type="match status" value="1"/>
</dbReference>
<dbReference type="InterPro" id="IPR037936">
    <property type="entry name" value="UNC5A-D"/>
</dbReference>
<dbReference type="Pfam" id="PF00791">
    <property type="entry name" value="ZU5"/>
    <property type="match status" value="1"/>
</dbReference>
<dbReference type="GO" id="GO:0016020">
    <property type="term" value="C:membrane"/>
    <property type="evidence" value="ECO:0007669"/>
    <property type="project" value="InterPro"/>
</dbReference>
<evidence type="ECO:0000313" key="2">
    <source>
        <dbReference type="EMBL" id="KAJ8049353.1"/>
    </source>
</evidence>
<protein>
    <recommendedName>
        <fullName evidence="1">ZU5 domain-containing protein</fullName>
    </recommendedName>
</protein>
<keyword evidence="3" id="KW-1185">Reference proteome</keyword>